<dbReference type="AlphaFoldDB" id="A0AAP0K745"/>
<comment type="caution">
    <text evidence="2">The sequence shown here is derived from an EMBL/GenBank/DDBJ whole genome shotgun (WGS) entry which is preliminary data.</text>
</comment>
<keyword evidence="3" id="KW-1185">Reference proteome</keyword>
<accession>A0AAP0K745</accession>
<name>A0AAP0K745_9MAGN</name>
<reference evidence="2 3" key="1">
    <citation type="submission" date="2024-01" db="EMBL/GenBank/DDBJ databases">
        <title>Genome assemblies of Stephania.</title>
        <authorList>
            <person name="Yang L."/>
        </authorList>
    </citation>
    <scope>NUCLEOTIDE SEQUENCE [LARGE SCALE GENOMIC DNA]</scope>
    <source>
        <strain evidence="2">QJT</strain>
        <tissue evidence="2">Leaf</tissue>
    </source>
</reference>
<proteinExistence type="predicted"/>
<organism evidence="2 3">
    <name type="scientific">Stephania japonica</name>
    <dbReference type="NCBI Taxonomy" id="461633"/>
    <lineage>
        <taxon>Eukaryota</taxon>
        <taxon>Viridiplantae</taxon>
        <taxon>Streptophyta</taxon>
        <taxon>Embryophyta</taxon>
        <taxon>Tracheophyta</taxon>
        <taxon>Spermatophyta</taxon>
        <taxon>Magnoliopsida</taxon>
        <taxon>Ranunculales</taxon>
        <taxon>Menispermaceae</taxon>
        <taxon>Menispermoideae</taxon>
        <taxon>Cissampelideae</taxon>
        <taxon>Stephania</taxon>
    </lineage>
</organism>
<evidence type="ECO:0000256" key="1">
    <source>
        <dbReference type="SAM" id="Phobius"/>
    </source>
</evidence>
<sequence length="137" mass="16027">MAEPARFRAEPALHLLHNRGAVRLCFFFSKFFFFLLIFFPSSLFFLSNEIKRMRRPHVVFLLDKFQFSAMAPPWPSSPPHHTTHNNIQQQQQQKQHQLTLFASIPRAPDLDLSISRSLDLSSSFVPFFFLSIFLSID</sequence>
<keyword evidence="1" id="KW-0812">Transmembrane</keyword>
<keyword evidence="1" id="KW-0472">Membrane</keyword>
<protein>
    <submittedName>
        <fullName evidence="2">Uncharacterized protein</fullName>
    </submittedName>
</protein>
<dbReference type="EMBL" id="JBBNAE010000002">
    <property type="protein sequence ID" value="KAK9147171.1"/>
    <property type="molecule type" value="Genomic_DNA"/>
</dbReference>
<evidence type="ECO:0000313" key="2">
    <source>
        <dbReference type="EMBL" id="KAK9147171.1"/>
    </source>
</evidence>
<keyword evidence="1" id="KW-1133">Transmembrane helix</keyword>
<gene>
    <name evidence="2" type="ORF">Sjap_007074</name>
</gene>
<feature type="transmembrane region" description="Helical" evidence="1">
    <location>
        <begin position="20"/>
        <end position="46"/>
    </location>
</feature>
<dbReference type="Proteomes" id="UP001417504">
    <property type="component" value="Unassembled WGS sequence"/>
</dbReference>
<evidence type="ECO:0000313" key="3">
    <source>
        <dbReference type="Proteomes" id="UP001417504"/>
    </source>
</evidence>